<proteinExistence type="predicted"/>
<sequence>MTDESRDPVRSARAVTDADEAEARRLRDSGLSQTQAAAHLGVSQPDLSRASRRWGLSWWPAPIAGQVQAERLRLARQELAEAALTDALEIRKRLWDKGLEHIATREGVETVETELPSARAVSDLSNAIERLTRVATHAADDASGHTEAAVSMLDALARGVRATVARWDEGGEDERHD</sequence>
<feature type="compositionally biased region" description="Basic and acidic residues" evidence="1">
    <location>
        <begin position="1"/>
        <end position="10"/>
    </location>
</feature>
<dbReference type="Gene3D" id="1.10.260.40">
    <property type="entry name" value="lambda repressor-like DNA-binding domains"/>
    <property type="match status" value="1"/>
</dbReference>
<dbReference type="HOGENOM" id="CLU_1515851_0_0_11"/>
<dbReference type="AlphaFoldDB" id="D0L6E8"/>
<name>D0L6E8_GORB4</name>
<dbReference type="GO" id="GO:0003677">
    <property type="term" value="F:DNA binding"/>
    <property type="evidence" value="ECO:0007669"/>
    <property type="project" value="InterPro"/>
</dbReference>
<dbReference type="eggNOG" id="ENOG50310RK">
    <property type="taxonomic scope" value="Bacteria"/>
</dbReference>
<evidence type="ECO:0000256" key="1">
    <source>
        <dbReference type="SAM" id="MobiDB-lite"/>
    </source>
</evidence>
<gene>
    <name evidence="2" type="ordered locus">Gbro_1423</name>
</gene>
<dbReference type="EMBL" id="CP001802">
    <property type="protein sequence ID" value="ACY20705.1"/>
    <property type="molecule type" value="Genomic_DNA"/>
</dbReference>
<keyword evidence="3" id="KW-1185">Reference proteome</keyword>
<dbReference type="KEGG" id="gbr:Gbro_1423"/>
<dbReference type="RefSeq" id="WP_012833273.1">
    <property type="nucleotide sequence ID" value="NC_013441.1"/>
</dbReference>
<accession>D0L6E8</accession>
<reference evidence="3" key="1">
    <citation type="submission" date="2009-10" db="EMBL/GenBank/DDBJ databases">
        <title>The complete chromosome of Gordonia bronchialis DSM 43247.</title>
        <authorList>
            <consortium name="US DOE Joint Genome Institute (JGI-PGF)"/>
            <person name="Lucas S."/>
            <person name="Copeland A."/>
            <person name="Lapidus A."/>
            <person name="Glavina del Rio T."/>
            <person name="Dalin E."/>
            <person name="Tice H."/>
            <person name="Bruce D."/>
            <person name="Goodwin L."/>
            <person name="Pitluck S."/>
            <person name="Kyrpides N."/>
            <person name="Mavromatis K."/>
            <person name="Ivanova N."/>
            <person name="Ovchinnikova G."/>
            <person name="Saunders E."/>
            <person name="Brettin T."/>
            <person name="Detter J.C."/>
            <person name="Han C."/>
            <person name="Larimer F."/>
            <person name="Land M."/>
            <person name="Hauser L."/>
            <person name="Markowitz V."/>
            <person name="Cheng J.-F."/>
            <person name="Hugenholtz P."/>
            <person name="Woyke T."/>
            <person name="Wu D."/>
            <person name="Jando M."/>
            <person name="Schneider S."/>
            <person name="Goeker M."/>
            <person name="Klenk H.-P."/>
            <person name="Eisen J.A."/>
        </authorList>
    </citation>
    <scope>NUCLEOTIDE SEQUENCE [LARGE SCALE GENOMIC DNA]</scope>
    <source>
        <strain evidence="3">ATCC 25592 / DSM 43247 / BCRC 13721 / JCM 3198 / KCTC 3076 / NBRC 16047 / NCTC 10667</strain>
    </source>
</reference>
<organism evidence="2 3">
    <name type="scientific">Gordonia bronchialis (strain ATCC 25592 / DSM 43247 / BCRC 13721 / JCM 3198 / KCTC 3076 / NBRC 16047 / NCTC 10667)</name>
    <name type="common">Rhodococcus bronchialis</name>
    <dbReference type="NCBI Taxonomy" id="526226"/>
    <lineage>
        <taxon>Bacteria</taxon>
        <taxon>Bacillati</taxon>
        <taxon>Actinomycetota</taxon>
        <taxon>Actinomycetes</taxon>
        <taxon>Mycobacteriales</taxon>
        <taxon>Gordoniaceae</taxon>
        <taxon>Gordonia</taxon>
    </lineage>
</organism>
<evidence type="ECO:0000313" key="3">
    <source>
        <dbReference type="Proteomes" id="UP000001219"/>
    </source>
</evidence>
<protein>
    <submittedName>
        <fullName evidence="2">Uncharacterized protein</fullName>
    </submittedName>
</protein>
<feature type="region of interest" description="Disordered" evidence="1">
    <location>
        <begin position="1"/>
        <end position="44"/>
    </location>
</feature>
<dbReference type="InterPro" id="IPR010982">
    <property type="entry name" value="Lambda_DNA-bd_dom_sf"/>
</dbReference>
<reference evidence="2 3" key="2">
    <citation type="journal article" date="2010" name="Stand. Genomic Sci.">
        <title>Complete genome sequence of Gordonia bronchialis type strain (3410).</title>
        <authorList>
            <person name="Ivanova N."/>
            <person name="Sikorski J."/>
            <person name="Jando M."/>
            <person name="Lapidus A."/>
            <person name="Nolan M."/>
            <person name="Lucas S."/>
            <person name="Del Rio T.G."/>
            <person name="Tice H."/>
            <person name="Copeland A."/>
            <person name="Cheng J.F."/>
            <person name="Chen F."/>
            <person name="Bruce D."/>
            <person name="Goodwin L."/>
            <person name="Pitluck S."/>
            <person name="Mavromatis K."/>
            <person name="Ovchinnikova G."/>
            <person name="Pati A."/>
            <person name="Chen A."/>
            <person name="Palaniappan K."/>
            <person name="Land M."/>
            <person name="Hauser L."/>
            <person name="Chang Y.J."/>
            <person name="Jeffries C.D."/>
            <person name="Chain P."/>
            <person name="Saunders E."/>
            <person name="Han C."/>
            <person name="Detter J.C."/>
            <person name="Brettin T."/>
            <person name="Rohde M."/>
            <person name="Goker M."/>
            <person name="Bristow J."/>
            <person name="Eisen J.A."/>
            <person name="Markowitz V."/>
            <person name="Hugenholtz P."/>
            <person name="Klenk H.P."/>
            <person name="Kyrpides N.C."/>
        </authorList>
    </citation>
    <scope>NUCLEOTIDE SEQUENCE [LARGE SCALE GENOMIC DNA]</scope>
    <source>
        <strain evidence="3">ATCC 25592 / DSM 43247 / BCRC 13721 / JCM 3198 / KCTC 3076 / NBRC 16047 / NCTC 10667</strain>
    </source>
</reference>
<dbReference type="Proteomes" id="UP000001219">
    <property type="component" value="Chromosome"/>
</dbReference>
<dbReference type="STRING" id="526226.Gbro_1423"/>
<evidence type="ECO:0000313" key="2">
    <source>
        <dbReference type="EMBL" id="ACY20705.1"/>
    </source>
</evidence>